<comment type="caution">
    <text evidence="3">The sequence shown here is derived from an EMBL/GenBank/DDBJ whole genome shotgun (WGS) entry which is preliminary data.</text>
</comment>
<feature type="domain" description="Amidohydrolase-related" evidence="2">
    <location>
        <begin position="79"/>
        <end position="288"/>
    </location>
</feature>
<dbReference type="InterPro" id="IPR006680">
    <property type="entry name" value="Amidohydro-rel"/>
</dbReference>
<keyword evidence="1" id="KW-0456">Lyase</keyword>
<dbReference type="Gene3D" id="3.20.20.140">
    <property type="entry name" value="Metal-dependent hydrolases"/>
    <property type="match status" value="1"/>
</dbReference>
<dbReference type="GO" id="GO:0016831">
    <property type="term" value="F:carboxy-lyase activity"/>
    <property type="evidence" value="ECO:0007669"/>
    <property type="project" value="InterPro"/>
</dbReference>
<dbReference type="InterPro" id="IPR032466">
    <property type="entry name" value="Metal_Hydrolase"/>
</dbReference>
<dbReference type="EMBL" id="PUIV01000003">
    <property type="protein sequence ID" value="PWB95246.1"/>
    <property type="molecule type" value="Genomic_DNA"/>
</dbReference>
<accession>A0A2U1SUH4</accession>
<evidence type="ECO:0000313" key="3">
    <source>
        <dbReference type="EMBL" id="PWB95246.1"/>
    </source>
</evidence>
<gene>
    <name evidence="3" type="ORF">C5689_03660</name>
</gene>
<dbReference type="GO" id="GO:0016787">
    <property type="term" value="F:hydrolase activity"/>
    <property type="evidence" value="ECO:0007669"/>
    <property type="project" value="UniProtKB-KW"/>
</dbReference>
<dbReference type="InterPro" id="IPR032465">
    <property type="entry name" value="ACMSD"/>
</dbReference>
<dbReference type="Pfam" id="PF04909">
    <property type="entry name" value="Amidohydro_2"/>
    <property type="match status" value="1"/>
</dbReference>
<reference evidence="3 4" key="1">
    <citation type="journal article" date="2018" name="Appl. Microbiol. Biotechnol.">
        <title>Co-cultivation of the strictly anaerobic methanogen Methanosarcina barkeri with aerobic methanotrophs in an oxygen-limited membrane bioreactor.</title>
        <authorList>
            <person name="In 't Zandt M.H."/>
            <person name="van den Bosch T.J.M."/>
            <person name="Rijkers R."/>
            <person name="van Kessel M.A.H.J."/>
            <person name="Jetten M.S.M."/>
            <person name="Welte C.U."/>
        </authorList>
    </citation>
    <scope>NUCLEOTIDE SEQUENCE [LARGE SCALE GENOMIC DNA]</scope>
    <source>
        <strain evidence="3 4">DSM 17706</strain>
    </source>
</reference>
<keyword evidence="4" id="KW-1185">Reference proteome</keyword>
<evidence type="ECO:0000313" key="4">
    <source>
        <dbReference type="Proteomes" id="UP000245137"/>
    </source>
</evidence>
<dbReference type="RefSeq" id="WP_108915917.1">
    <property type="nucleotide sequence ID" value="NZ_BGJY01000006.1"/>
</dbReference>
<evidence type="ECO:0000256" key="1">
    <source>
        <dbReference type="ARBA" id="ARBA00023239"/>
    </source>
</evidence>
<keyword evidence="3" id="KW-0378">Hydrolase</keyword>
<dbReference type="AlphaFoldDB" id="A0A2U1SUH4"/>
<proteinExistence type="predicted"/>
<organism evidence="3 4">
    <name type="scientific">Methylosinus sporium</name>
    <dbReference type="NCBI Taxonomy" id="428"/>
    <lineage>
        <taxon>Bacteria</taxon>
        <taxon>Pseudomonadati</taxon>
        <taxon>Pseudomonadota</taxon>
        <taxon>Alphaproteobacteria</taxon>
        <taxon>Hyphomicrobiales</taxon>
        <taxon>Methylocystaceae</taxon>
        <taxon>Methylosinus</taxon>
    </lineage>
</organism>
<dbReference type="SUPFAM" id="SSF51556">
    <property type="entry name" value="Metallo-dependent hydrolases"/>
    <property type="match status" value="1"/>
</dbReference>
<dbReference type="PANTHER" id="PTHR21240">
    <property type="entry name" value="2-AMINO-3-CARBOXYLMUCONATE-6-SEMIALDEHYDE DECARBOXYLASE"/>
    <property type="match status" value="1"/>
</dbReference>
<sequence length="291" mass="32274">MTRSNRPRHIVDMRARPSFLHSFFGAEPGSADFETVRWMNRRLGSEDIDHFTRAPDLPSFRRELDAAEIDIAVMVGRSTPSVRISNDVLATLSRSSEGRMLGVGSVDPQLFAGRGAADEAERCLKELKFAGVNVDPAFLGEPISHDDATLFPVYEVCADFGAPVFMMSGPTTPDLRRNDPLAVDRIARAFPTLPIICCHAFYPRIDEMIGVAFRNENVFVSPDMYLFAPGGRRYADAASGCLADQVLFGSSYPFRPLGQSVADFLRLDLDEEVIEKVAWRNAARLLRLDLA</sequence>
<name>A0A2U1SUH4_METSR</name>
<dbReference type="Proteomes" id="UP000245137">
    <property type="component" value="Unassembled WGS sequence"/>
</dbReference>
<protein>
    <submittedName>
        <fullName evidence="3">Amidohydrolase</fullName>
    </submittedName>
</protein>
<evidence type="ECO:0000259" key="2">
    <source>
        <dbReference type="Pfam" id="PF04909"/>
    </source>
</evidence>
<dbReference type="OrthoDB" id="1407586at2"/>